<dbReference type="GO" id="GO:0016787">
    <property type="term" value="F:hydrolase activity"/>
    <property type="evidence" value="ECO:0007669"/>
    <property type="project" value="UniProtKB-KW"/>
</dbReference>
<dbReference type="GO" id="GO:1902975">
    <property type="term" value="P:mitotic DNA replication initiation"/>
    <property type="evidence" value="ECO:0007669"/>
    <property type="project" value="TreeGrafter"/>
</dbReference>
<dbReference type="InterPro" id="IPR018525">
    <property type="entry name" value="MCM_CS"/>
</dbReference>
<dbReference type="InterPro" id="IPR031327">
    <property type="entry name" value="MCM"/>
</dbReference>
<sequence length="1089" mass="121957">MEDLVDASLIPDENGILDLQDKHWVTLDEVVWTYAHALLVLNVARNQLVHISESVGNLELLRELLLANNRIASIPVQIARCVNLRKLDLRRNRLEELPRELQYCERLEDLDVSYNDLTTIPPELGRLQHLRVLNVRYNKLTLLPHTLCDCPLLEEVGCEGNEGLIDIPESLRSNTKLVLWICSTVKRHRAEVSELVEINSELERMARLGDEERLKLREEITNLQRKKKVLEDERPHNYLFVKKHVVRVTSEVCNLIGHSIFARAGKSELRDAMELQQDALDEAFRRHKQYFEQFLDNDVRVQCYSPGFPGGYGNYPEKLRSMIHQKSTRLVVDLNDLREYDSSFTDPAVGGQDNIVNRLLRNPAEFVPPFEEAIKEKVFNIDSLYGGKEADATKDMQFHVGFEGDFGHHNVNPRGLLASYLTQMVCVHGIVTKCSAVRPKVVRSVHYCKETNAILSREYRDNTSITGAPTSSVYPTKDENGNLLETEFGLSQYKDYQMISMQETPETAPLGQLPRSCEVIVENDIVDKCKPGDRVRVIGIYRPLGGNSTASSTAVFRTVLIANNIQLMGKEVNGIVMSQRDLVNVREFAKRDDAFEMLSRSIAPSIYGHAEIKQALLLQLLGGVEKNLENGTHLRGDVNILMVGDPSTAKSQLLRFVRTIAPLAVNTTGRGSSGVGLTAAVTIDPDTKERRLEAGAMVLADRGIVCIDEFDKMSEADRVAIHEVMEQQTVTIAKAGIHATLNARCSVLAAANPVYGQYNKNKKPQENIGLPDSLLSRFDLLFVVLDRLDRGADRNISDHVLRMHRYTRPGQEGIPLSFEVSSTDHMALLSETSGDQADQTKKSIFQKFDPLLHGGYQSSSYAGSGNGILTLEFLKKYIYYAKTRYQPVLTDGAIELISEGYAELRSQQNARTLPVTARSLETLIRLASAHAKARLSKTIEAVDAEKAMSLISFALYHDASEPHSNDTLAPSRPEETPELPVVHTEKAMAELEIETPVTPEKSRKRDRGAWSTATLADDVLSVLSEMGSDANMDDENDGIKLTDILSRLNVGRSRGDEVPLTELEKVLVDLEEQNKVMYIQDGDPMVMLI</sequence>
<keyword evidence="5" id="KW-0235">DNA replication</keyword>
<evidence type="ECO:0000256" key="11">
    <source>
        <dbReference type="ARBA" id="ARBA00023125"/>
    </source>
</evidence>
<keyword evidence="9" id="KW-0347">Helicase</keyword>
<dbReference type="SMART" id="SM00364">
    <property type="entry name" value="LRR_BAC"/>
    <property type="match status" value="5"/>
</dbReference>
<dbReference type="PANTHER" id="PTHR11630:SF46">
    <property type="entry name" value="DNA REPLICATION LICENSING FACTOR MCM3-RELATED"/>
    <property type="match status" value="1"/>
</dbReference>
<evidence type="ECO:0000256" key="10">
    <source>
        <dbReference type="ARBA" id="ARBA00022840"/>
    </source>
</evidence>
<dbReference type="GO" id="GO:0005634">
    <property type="term" value="C:nucleus"/>
    <property type="evidence" value="ECO:0007669"/>
    <property type="project" value="UniProtKB-SubCell"/>
</dbReference>
<dbReference type="GO" id="GO:0005524">
    <property type="term" value="F:ATP binding"/>
    <property type="evidence" value="ECO:0007669"/>
    <property type="project" value="UniProtKB-KW"/>
</dbReference>
<comment type="catalytic activity">
    <reaction evidence="13">
        <text>ATP + H2O = ADP + phosphate + H(+)</text>
        <dbReference type="Rhea" id="RHEA:13065"/>
        <dbReference type="ChEBI" id="CHEBI:15377"/>
        <dbReference type="ChEBI" id="CHEBI:15378"/>
        <dbReference type="ChEBI" id="CHEBI:30616"/>
        <dbReference type="ChEBI" id="CHEBI:43474"/>
        <dbReference type="ChEBI" id="CHEBI:456216"/>
        <dbReference type="EC" id="3.6.4.12"/>
    </reaction>
</comment>
<dbReference type="PROSITE" id="PS50051">
    <property type="entry name" value="MCM_2"/>
    <property type="match status" value="1"/>
</dbReference>
<dbReference type="AlphaFoldDB" id="A0A8J5JBD1"/>
<dbReference type="PROSITE" id="PS00847">
    <property type="entry name" value="MCM_1"/>
    <property type="match status" value="1"/>
</dbReference>
<keyword evidence="14" id="KW-0175">Coiled coil</keyword>
<proteinExistence type="inferred from homology"/>
<gene>
    <name evidence="16" type="ORF">JG688_00003352</name>
</gene>
<evidence type="ECO:0000256" key="12">
    <source>
        <dbReference type="ARBA" id="ARBA00023242"/>
    </source>
</evidence>
<dbReference type="PROSITE" id="PS51450">
    <property type="entry name" value="LRR"/>
    <property type="match status" value="2"/>
</dbReference>
<dbReference type="GO" id="GO:0006271">
    <property type="term" value="P:DNA strand elongation involved in DNA replication"/>
    <property type="evidence" value="ECO:0007669"/>
    <property type="project" value="TreeGrafter"/>
</dbReference>
<evidence type="ECO:0000256" key="2">
    <source>
        <dbReference type="ARBA" id="ARBA00008010"/>
    </source>
</evidence>
<dbReference type="Pfam" id="PF17855">
    <property type="entry name" value="MCM_lid"/>
    <property type="match status" value="1"/>
</dbReference>
<dbReference type="GO" id="GO:0003697">
    <property type="term" value="F:single-stranded DNA binding"/>
    <property type="evidence" value="ECO:0007669"/>
    <property type="project" value="TreeGrafter"/>
</dbReference>
<keyword evidence="11" id="KW-0238">DNA-binding</keyword>
<keyword evidence="7" id="KW-0547">Nucleotide-binding</keyword>
<dbReference type="GO" id="GO:0000727">
    <property type="term" value="P:double-strand break repair via break-induced replication"/>
    <property type="evidence" value="ECO:0007669"/>
    <property type="project" value="TreeGrafter"/>
</dbReference>
<comment type="subcellular location">
    <subcellularLocation>
        <location evidence="1">Nucleus</location>
    </subcellularLocation>
</comment>
<keyword evidence="4" id="KW-0433">Leucine-rich repeat</keyword>
<dbReference type="GO" id="GO:0042555">
    <property type="term" value="C:MCM complex"/>
    <property type="evidence" value="ECO:0007669"/>
    <property type="project" value="TreeGrafter"/>
</dbReference>
<keyword evidence="8" id="KW-0378">Hydrolase</keyword>
<protein>
    <recommendedName>
        <fullName evidence="3">DNA helicase</fullName>
        <ecNumber evidence="3">3.6.4.12</ecNumber>
    </recommendedName>
</protein>
<comment type="similarity">
    <text evidence="2">Belongs to the MCM family.</text>
</comment>
<dbReference type="PANTHER" id="PTHR11630">
    <property type="entry name" value="DNA REPLICATION LICENSING FACTOR MCM FAMILY MEMBER"/>
    <property type="match status" value="1"/>
</dbReference>
<evidence type="ECO:0000259" key="15">
    <source>
        <dbReference type="PROSITE" id="PS50051"/>
    </source>
</evidence>
<dbReference type="InterPro" id="IPR025875">
    <property type="entry name" value="Leu-rich_rpt_4"/>
</dbReference>
<evidence type="ECO:0000256" key="5">
    <source>
        <dbReference type="ARBA" id="ARBA00022705"/>
    </source>
</evidence>
<dbReference type="InterPro" id="IPR041562">
    <property type="entry name" value="MCM_lid"/>
</dbReference>
<evidence type="ECO:0000256" key="9">
    <source>
        <dbReference type="ARBA" id="ARBA00022806"/>
    </source>
</evidence>
<dbReference type="EMBL" id="JAENGY010000102">
    <property type="protein sequence ID" value="KAG6973855.1"/>
    <property type="molecule type" value="Genomic_DNA"/>
</dbReference>
<evidence type="ECO:0000256" key="8">
    <source>
        <dbReference type="ARBA" id="ARBA00022801"/>
    </source>
</evidence>
<name>A0A8J5JBD1_9STRA</name>
<dbReference type="Pfam" id="PF12799">
    <property type="entry name" value="LRR_4"/>
    <property type="match status" value="1"/>
</dbReference>
<evidence type="ECO:0000256" key="1">
    <source>
        <dbReference type="ARBA" id="ARBA00004123"/>
    </source>
</evidence>
<reference evidence="16" key="1">
    <citation type="submission" date="2021-01" db="EMBL/GenBank/DDBJ databases">
        <title>Phytophthora aleatoria, a newly-described species from Pinus radiata is distinct from Phytophthora cactorum isolates based on comparative genomics.</title>
        <authorList>
            <person name="Mcdougal R."/>
            <person name="Panda P."/>
            <person name="Williams N."/>
            <person name="Studholme D.J."/>
        </authorList>
    </citation>
    <scope>NUCLEOTIDE SEQUENCE</scope>
    <source>
        <strain evidence="16">NZFS 4037</strain>
    </source>
</reference>
<keyword evidence="12" id="KW-0539">Nucleus</keyword>
<dbReference type="GO" id="GO:0017116">
    <property type="term" value="F:single-stranded DNA helicase activity"/>
    <property type="evidence" value="ECO:0007669"/>
    <property type="project" value="TreeGrafter"/>
</dbReference>
<feature type="domain" description="MCM C-terminal AAA(+) ATPase" evidence="15">
    <location>
        <begin position="594"/>
        <end position="800"/>
    </location>
</feature>
<evidence type="ECO:0000313" key="16">
    <source>
        <dbReference type="EMBL" id="KAG6973855.1"/>
    </source>
</evidence>
<dbReference type="Pfam" id="PF17207">
    <property type="entry name" value="MCM_OB"/>
    <property type="match status" value="1"/>
</dbReference>
<evidence type="ECO:0000313" key="17">
    <source>
        <dbReference type="Proteomes" id="UP000709295"/>
    </source>
</evidence>
<dbReference type="SMART" id="SM00369">
    <property type="entry name" value="LRR_TYP"/>
    <property type="match status" value="4"/>
</dbReference>
<accession>A0A8J5JBD1</accession>
<comment type="caution">
    <text evidence="16">The sequence shown here is derived from an EMBL/GenBank/DDBJ whole genome shotgun (WGS) entry which is preliminary data.</text>
</comment>
<dbReference type="Pfam" id="PF13855">
    <property type="entry name" value="LRR_8"/>
    <property type="match status" value="1"/>
</dbReference>
<evidence type="ECO:0000256" key="7">
    <source>
        <dbReference type="ARBA" id="ARBA00022741"/>
    </source>
</evidence>
<keyword evidence="17" id="KW-1185">Reference proteome</keyword>
<dbReference type="InterPro" id="IPR001611">
    <property type="entry name" value="Leu-rich_rpt"/>
</dbReference>
<evidence type="ECO:0000256" key="3">
    <source>
        <dbReference type="ARBA" id="ARBA00012551"/>
    </source>
</evidence>
<dbReference type="SMART" id="SM00350">
    <property type="entry name" value="MCM"/>
    <property type="match status" value="1"/>
</dbReference>
<evidence type="ECO:0000256" key="4">
    <source>
        <dbReference type="ARBA" id="ARBA00022614"/>
    </source>
</evidence>
<evidence type="ECO:0000256" key="6">
    <source>
        <dbReference type="ARBA" id="ARBA00022737"/>
    </source>
</evidence>
<dbReference type="InterPro" id="IPR001208">
    <property type="entry name" value="MCM_dom"/>
</dbReference>
<dbReference type="InterPro" id="IPR003593">
    <property type="entry name" value="AAA+_ATPase"/>
</dbReference>
<keyword evidence="6" id="KW-0677">Repeat</keyword>
<dbReference type="Proteomes" id="UP000709295">
    <property type="component" value="Unassembled WGS sequence"/>
</dbReference>
<evidence type="ECO:0000256" key="13">
    <source>
        <dbReference type="ARBA" id="ARBA00047995"/>
    </source>
</evidence>
<dbReference type="FunFam" id="2.20.28.10:FF:000008">
    <property type="entry name" value="DNA helicase"/>
    <property type="match status" value="1"/>
</dbReference>
<dbReference type="SMART" id="SM00382">
    <property type="entry name" value="AAA"/>
    <property type="match status" value="1"/>
</dbReference>
<dbReference type="Pfam" id="PF00493">
    <property type="entry name" value="MCM"/>
    <property type="match status" value="1"/>
</dbReference>
<dbReference type="Pfam" id="PF14551">
    <property type="entry name" value="MCM_N"/>
    <property type="match status" value="1"/>
</dbReference>
<dbReference type="InterPro" id="IPR033762">
    <property type="entry name" value="MCM_OB"/>
</dbReference>
<dbReference type="InterPro" id="IPR027925">
    <property type="entry name" value="MCM_N"/>
</dbReference>
<organism evidence="16 17">
    <name type="scientific">Phytophthora aleatoria</name>
    <dbReference type="NCBI Taxonomy" id="2496075"/>
    <lineage>
        <taxon>Eukaryota</taxon>
        <taxon>Sar</taxon>
        <taxon>Stramenopiles</taxon>
        <taxon>Oomycota</taxon>
        <taxon>Peronosporomycetes</taxon>
        <taxon>Peronosporales</taxon>
        <taxon>Peronosporaceae</taxon>
        <taxon>Phytophthora</taxon>
    </lineage>
</organism>
<dbReference type="EC" id="3.6.4.12" evidence="3"/>
<dbReference type="InterPro" id="IPR003591">
    <property type="entry name" value="Leu-rich_rpt_typical-subtyp"/>
</dbReference>
<evidence type="ECO:0000256" key="14">
    <source>
        <dbReference type="SAM" id="Coils"/>
    </source>
</evidence>
<feature type="coiled-coil region" evidence="14">
    <location>
        <begin position="185"/>
        <end position="233"/>
    </location>
</feature>
<keyword evidence="10" id="KW-0067">ATP-binding</keyword>